<feature type="region of interest" description="Disordered" evidence="1">
    <location>
        <begin position="184"/>
        <end position="239"/>
    </location>
</feature>
<dbReference type="Proteomes" id="UP000282656">
    <property type="component" value="Unassembled WGS sequence"/>
</dbReference>
<feature type="compositionally biased region" description="Low complexity" evidence="1">
    <location>
        <begin position="131"/>
        <end position="143"/>
    </location>
</feature>
<evidence type="ECO:0000313" key="3">
    <source>
        <dbReference type="Proteomes" id="UP000282656"/>
    </source>
</evidence>
<dbReference type="Gene3D" id="1.25.40.10">
    <property type="entry name" value="Tetratricopeptide repeat domain"/>
    <property type="match status" value="1"/>
</dbReference>
<accession>A0A3A8QR95</accession>
<protein>
    <submittedName>
        <fullName evidence="2">Cyclic nucleotide-binding protein</fullName>
    </submittedName>
</protein>
<dbReference type="InterPro" id="IPR011990">
    <property type="entry name" value="TPR-like_helical_dom_sf"/>
</dbReference>
<feature type="non-terminal residue" evidence="2">
    <location>
        <position position="239"/>
    </location>
</feature>
<sequence length="239" mass="25281">MELRALKDKAAEAFSKGRFAKAAELYEDYCQADPKDHQSRLRMGDAWAKAGQRDRAVSAYQSAAEGFAKEGFLPRAIAASKLILELDPSHQGVQQMLADLYARRGTPATSRAKPKEAAPPSTPANLVSQRETPPTETPAPLEAGGAPVDLSDSLPPELALPDTRPVADEVVISVEVELEPVTAEAVVSPTPSAVPAPQGQSVRVAPPSPPSMPELPLTRTPSGRWQALAPPITDDTAPA</sequence>
<evidence type="ECO:0000256" key="1">
    <source>
        <dbReference type="SAM" id="MobiDB-lite"/>
    </source>
</evidence>
<evidence type="ECO:0000313" key="2">
    <source>
        <dbReference type="EMBL" id="RKH71067.1"/>
    </source>
</evidence>
<reference evidence="3" key="1">
    <citation type="submission" date="2018-09" db="EMBL/GenBank/DDBJ databases">
        <authorList>
            <person name="Livingstone P.G."/>
            <person name="Whitworth D.E."/>
        </authorList>
    </citation>
    <scope>NUCLEOTIDE SEQUENCE [LARGE SCALE GENOMIC DNA]</scope>
    <source>
        <strain evidence="3">AB047A</strain>
    </source>
</reference>
<dbReference type="SUPFAM" id="SSF48452">
    <property type="entry name" value="TPR-like"/>
    <property type="match status" value="1"/>
</dbReference>
<dbReference type="EMBL" id="RAWM01000018">
    <property type="protein sequence ID" value="RKH71067.1"/>
    <property type="molecule type" value="Genomic_DNA"/>
</dbReference>
<organism evidence="2 3">
    <name type="scientific">Corallococcus interemptor</name>
    <dbReference type="NCBI Taxonomy" id="2316720"/>
    <lineage>
        <taxon>Bacteria</taxon>
        <taxon>Pseudomonadati</taxon>
        <taxon>Myxococcota</taxon>
        <taxon>Myxococcia</taxon>
        <taxon>Myxococcales</taxon>
        <taxon>Cystobacterineae</taxon>
        <taxon>Myxococcaceae</taxon>
        <taxon>Corallococcus</taxon>
    </lineage>
</organism>
<dbReference type="AlphaFoldDB" id="A0A3A8QR95"/>
<comment type="caution">
    <text evidence="2">The sequence shown here is derived from an EMBL/GenBank/DDBJ whole genome shotgun (WGS) entry which is preliminary data.</text>
</comment>
<keyword evidence="3" id="KW-1185">Reference proteome</keyword>
<name>A0A3A8QR95_9BACT</name>
<feature type="region of interest" description="Disordered" evidence="1">
    <location>
        <begin position="106"/>
        <end position="154"/>
    </location>
</feature>
<proteinExistence type="predicted"/>
<feature type="compositionally biased region" description="Low complexity" evidence="1">
    <location>
        <begin position="184"/>
        <end position="197"/>
    </location>
</feature>
<gene>
    <name evidence="2" type="ORF">D7X96_09810</name>
</gene>